<evidence type="ECO:0000313" key="3">
    <source>
        <dbReference type="EMBL" id="MDO1448595.1"/>
    </source>
</evidence>
<feature type="repeat" description="TPR" evidence="1">
    <location>
        <begin position="222"/>
        <end position="255"/>
    </location>
</feature>
<sequence length="742" mass="85838">MKHLSFSYLFLFLQIICLVTFFGCSQESTGLVSTAYHNTTAHYNAYFLARQKINELETTLFKNRQDDYNRLLDIIQPLDSNIAKSQTAASEYIIQKASLAIQRHKNSKWVDDSYLLVGTAQFYQMDFPNALKAFKYVNTISKGKQERHQALINIFRTYVQMQEYSNAKAVVNFIKKENLSKENLAEFYLIRAQLHKQEQEYLQAAGTLALAVRLMPKNEQKARVHFVMGQIYEQLNNSKQAYKNFRSTLKNNPSYELSFYAKLHMLQSYEVGKNEDAKKALVYFKKMLRDEKNIDYKDKIYYQMGMYEAKRSNFKQAIKHLQTSVSASKDDIQKSYSYLKLGEIYFENLQDYELAKAYYDSTIQALPTTAVNYESIVKRQQVLDNFVQQVTTIQTEDSLQRLAKMDTASLDKYLDELFAKEEEQRKKIEAKQEMESIQQAGSIFANNEQTANNRNRNSSNGQNARWYFYNVAVVSQGGTAFARKWGNRPLEDNWRRSAKEASVDFSEPGQPATSDSTESTPVVSVENQNEEKKQQIIASLPSTPEAMAASNTKIEEAYFNLGKIYNLELQEHKNADSVFVTLLTRFPDSDFEPEALYFLYLIHKELAQPEQQEAHKNTLITKHPNSAFAKLISNPNYVQEGNMADAQVKNLYSNAYQYYEDRNYEEANNLVDQAIQQYPENSLTERLQLLKVLIIGRTQNKETFKKALTGFMEQYPFSSLIPYVENILRNTETVTGGIQRNN</sequence>
<feature type="compositionally biased region" description="Polar residues" evidence="2">
    <location>
        <begin position="511"/>
        <end position="527"/>
    </location>
</feature>
<dbReference type="SUPFAM" id="SSF81901">
    <property type="entry name" value="HCP-like"/>
    <property type="match status" value="1"/>
</dbReference>
<proteinExistence type="predicted"/>
<name>A0ABT8R934_9BACT</name>
<feature type="repeat" description="TPR" evidence="1">
    <location>
        <begin position="648"/>
        <end position="681"/>
    </location>
</feature>
<organism evidence="3 4">
    <name type="scientific">Rhodocytophaga aerolata</name>
    <dbReference type="NCBI Taxonomy" id="455078"/>
    <lineage>
        <taxon>Bacteria</taxon>
        <taxon>Pseudomonadati</taxon>
        <taxon>Bacteroidota</taxon>
        <taxon>Cytophagia</taxon>
        <taxon>Cytophagales</taxon>
        <taxon>Rhodocytophagaceae</taxon>
        <taxon>Rhodocytophaga</taxon>
    </lineage>
</organism>
<dbReference type="Pfam" id="PF13181">
    <property type="entry name" value="TPR_8"/>
    <property type="match status" value="1"/>
</dbReference>
<feature type="repeat" description="TPR" evidence="1">
    <location>
        <begin position="298"/>
        <end position="331"/>
    </location>
</feature>
<evidence type="ECO:0000313" key="4">
    <source>
        <dbReference type="Proteomes" id="UP001168528"/>
    </source>
</evidence>
<dbReference type="Gene3D" id="1.25.40.10">
    <property type="entry name" value="Tetratricopeptide repeat domain"/>
    <property type="match status" value="5"/>
</dbReference>
<dbReference type="RefSeq" id="WP_302039396.1">
    <property type="nucleotide sequence ID" value="NZ_JAUKPO010000012.1"/>
</dbReference>
<dbReference type="EMBL" id="JAUKPO010000012">
    <property type="protein sequence ID" value="MDO1448595.1"/>
    <property type="molecule type" value="Genomic_DNA"/>
</dbReference>
<keyword evidence="4" id="KW-1185">Reference proteome</keyword>
<dbReference type="PROSITE" id="PS51257">
    <property type="entry name" value="PROKAR_LIPOPROTEIN"/>
    <property type="match status" value="1"/>
</dbReference>
<feature type="region of interest" description="Disordered" evidence="2">
    <location>
        <begin position="498"/>
        <end position="533"/>
    </location>
</feature>
<dbReference type="SMART" id="SM00028">
    <property type="entry name" value="TPR"/>
    <property type="match status" value="5"/>
</dbReference>
<accession>A0ABT8R934</accession>
<dbReference type="PROSITE" id="PS50005">
    <property type="entry name" value="TPR"/>
    <property type="match status" value="3"/>
</dbReference>
<dbReference type="Proteomes" id="UP001168528">
    <property type="component" value="Unassembled WGS sequence"/>
</dbReference>
<evidence type="ECO:0000256" key="2">
    <source>
        <dbReference type="SAM" id="MobiDB-lite"/>
    </source>
</evidence>
<dbReference type="InterPro" id="IPR011990">
    <property type="entry name" value="TPR-like_helical_dom_sf"/>
</dbReference>
<comment type="caution">
    <text evidence="3">The sequence shown here is derived from an EMBL/GenBank/DDBJ whole genome shotgun (WGS) entry which is preliminary data.</text>
</comment>
<dbReference type="InterPro" id="IPR019734">
    <property type="entry name" value="TPR_rpt"/>
</dbReference>
<keyword evidence="1" id="KW-0802">TPR repeat</keyword>
<protein>
    <submittedName>
        <fullName evidence="3">Tetratricopeptide repeat protein</fullName>
    </submittedName>
</protein>
<reference evidence="3" key="1">
    <citation type="submission" date="2023-07" db="EMBL/GenBank/DDBJ databases">
        <title>The genome sequence of Rhodocytophaga aerolata KACC 12507.</title>
        <authorList>
            <person name="Zhang X."/>
        </authorList>
    </citation>
    <scope>NUCLEOTIDE SEQUENCE</scope>
    <source>
        <strain evidence="3">KACC 12507</strain>
    </source>
</reference>
<gene>
    <name evidence="3" type="ORF">Q0590_20125</name>
</gene>
<dbReference type="Pfam" id="PF13174">
    <property type="entry name" value="TPR_6"/>
    <property type="match status" value="2"/>
</dbReference>
<evidence type="ECO:0000256" key="1">
    <source>
        <dbReference type="PROSITE-ProRule" id="PRU00339"/>
    </source>
</evidence>